<evidence type="ECO:0000313" key="1">
    <source>
        <dbReference type="EMBL" id="MCX2978645.1"/>
    </source>
</evidence>
<dbReference type="EMBL" id="SHNO01000001">
    <property type="protein sequence ID" value="MCX2978645.1"/>
    <property type="molecule type" value="Genomic_DNA"/>
</dbReference>
<dbReference type="Gene3D" id="3.40.50.300">
    <property type="entry name" value="P-loop containing nucleotide triphosphate hydrolases"/>
    <property type="match status" value="1"/>
</dbReference>
<dbReference type="RefSeq" id="WP_279250340.1">
    <property type="nucleotide sequence ID" value="NZ_SHNO01000001.1"/>
</dbReference>
<name>A0ABT3T8Z6_9GAMM</name>
<reference evidence="1" key="1">
    <citation type="submission" date="2019-02" db="EMBL/GenBank/DDBJ databases">
        <authorList>
            <person name="Li S.-H."/>
        </authorList>
    </citation>
    <scope>NUCLEOTIDE SEQUENCE</scope>
    <source>
        <strain evidence="1">IMCC11814</strain>
    </source>
</reference>
<dbReference type="InterPro" id="IPR027417">
    <property type="entry name" value="P-loop_NTPase"/>
</dbReference>
<keyword evidence="2" id="KW-1185">Reference proteome</keyword>
<accession>A0ABT3T8Z6</accession>
<dbReference type="Pfam" id="PF13469">
    <property type="entry name" value="Sulfotransfer_3"/>
    <property type="match status" value="1"/>
</dbReference>
<organism evidence="1 2">
    <name type="scientific">Candidatus Marimicrobium litorale</name>
    <dbReference type="NCBI Taxonomy" id="2518991"/>
    <lineage>
        <taxon>Bacteria</taxon>
        <taxon>Pseudomonadati</taxon>
        <taxon>Pseudomonadota</taxon>
        <taxon>Gammaproteobacteria</taxon>
        <taxon>Cellvibrionales</taxon>
        <taxon>Halieaceae</taxon>
        <taxon>Marimicrobium</taxon>
    </lineage>
</organism>
<sequence>MAHPDYGPFEKLLHRLALGPSFLRQATFDVQDMALRKEASREIVAPVFIAGLARSGSTILLNTLHETGAFRSLTYRDMPFVLMPGVWSGMSRASRRQGQAQERAHGDRLMVEYDSPEAFEEVFWRTFAGVDYVQPNAVIAHAPSAEARRNFPKFIRHVLASDPAPVARRYLSKNNNNLLRLPTLRSIFPNAHILIPFRSPLQHALSLLRQHKKFCQIHNEDRFSMQYMDWLGHWEFGLQHKQYRFSDERGVWRPDDVNYWLHTWLGAHQYAIERDTEQPLYLCYETICESEGAILNALFARLGVTVEENVNGKIYQAAEQREHSAVDPELLARCESVYAELQAIQFRA</sequence>
<proteinExistence type="predicted"/>
<evidence type="ECO:0000313" key="2">
    <source>
        <dbReference type="Proteomes" id="UP001143304"/>
    </source>
</evidence>
<gene>
    <name evidence="1" type="ORF">EYC82_14860</name>
</gene>
<dbReference type="Proteomes" id="UP001143304">
    <property type="component" value="Unassembled WGS sequence"/>
</dbReference>
<comment type="caution">
    <text evidence="1">The sequence shown here is derived from an EMBL/GenBank/DDBJ whole genome shotgun (WGS) entry which is preliminary data.</text>
</comment>
<dbReference type="SUPFAM" id="SSF52540">
    <property type="entry name" value="P-loop containing nucleoside triphosphate hydrolases"/>
    <property type="match status" value="1"/>
</dbReference>
<protein>
    <submittedName>
        <fullName evidence="1">Sulfotransferase</fullName>
    </submittedName>
</protein>